<gene>
    <name evidence="8" type="ORF">DASB73_003180</name>
</gene>
<sequence>MISLGNLCFGVGAALIAGVPRTIRFLVSRRRRKGSLVLILGVILVAGKFGVTGTIVEMTGLVLVFASSAGLIITFLRNMPIIGPILDSPQLQPLVLKLGSGSILPT</sequence>
<dbReference type="Pfam" id="PF04178">
    <property type="entry name" value="Got1"/>
    <property type="match status" value="1"/>
</dbReference>
<evidence type="ECO:0000313" key="8">
    <source>
        <dbReference type="EMBL" id="GMM49360.1"/>
    </source>
</evidence>
<protein>
    <submittedName>
        <fullName evidence="8">Got1 protein</fullName>
    </submittedName>
</protein>
<dbReference type="InterPro" id="IPR045176">
    <property type="entry name" value="Got1"/>
</dbReference>
<accession>A0AAV5RCT9</accession>
<dbReference type="EMBL" id="BTGC01000001">
    <property type="protein sequence ID" value="GMM49360.1"/>
    <property type="molecule type" value="Genomic_DNA"/>
</dbReference>
<comment type="caution">
    <text evidence="8">The sequence shown here is derived from an EMBL/GenBank/DDBJ whole genome shotgun (WGS) entry which is preliminary data.</text>
</comment>
<evidence type="ECO:0000256" key="7">
    <source>
        <dbReference type="SAM" id="Phobius"/>
    </source>
</evidence>
<feature type="transmembrane region" description="Helical" evidence="7">
    <location>
        <begin position="34"/>
        <end position="52"/>
    </location>
</feature>
<keyword evidence="3 7" id="KW-1133">Transmembrane helix</keyword>
<dbReference type="InterPro" id="IPR007305">
    <property type="entry name" value="Vesicle_transpt_Got1/SFT2"/>
</dbReference>
<evidence type="ECO:0000256" key="6">
    <source>
        <dbReference type="ARBA" id="ARBA00025799"/>
    </source>
</evidence>
<dbReference type="GO" id="GO:0006888">
    <property type="term" value="P:endoplasmic reticulum to Golgi vesicle-mediated transport"/>
    <property type="evidence" value="ECO:0007669"/>
    <property type="project" value="InterPro"/>
</dbReference>
<keyword evidence="4" id="KW-0333">Golgi apparatus</keyword>
<evidence type="ECO:0000256" key="3">
    <source>
        <dbReference type="ARBA" id="ARBA00022989"/>
    </source>
</evidence>
<proteinExistence type="inferred from homology"/>
<evidence type="ECO:0000256" key="5">
    <source>
        <dbReference type="ARBA" id="ARBA00023136"/>
    </source>
</evidence>
<keyword evidence="2 7" id="KW-0812">Transmembrane</keyword>
<dbReference type="GO" id="GO:0000139">
    <property type="term" value="C:Golgi membrane"/>
    <property type="evidence" value="ECO:0007669"/>
    <property type="project" value="UniProtKB-SubCell"/>
</dbReference>
<comment type="subcellular location">
    <subcellularLocation>
        <location evidence="1">Golgi apparatus membrane</location>
        <topology evidence="1">Multi-pass membrane protein</topology>
    </subcellularLocation>
</comment>
<dbReference type="GO" id="GO:0042147">
    <property type="term" value="P:retrograde transport, endosome to Golgi"/>
    <property type="evidence" value="ECO:0007669"/>
    <property type="project" value="InterPro"/>
</dbReference>
<comment type="similarity">
    <text evidence="6">Belongs to the GOT1 family.</text>
</comment>
<dbReference type="AlphaFoldDB" id="A0AAV5RCT9"/>
<keyword evidence="5 7" id="KW-0472">Membrane</keyword>
<organism evidence="8 9">
    <name type="scientific">Starmerella bacillaris</name>
    <name type="common">Yeast</name>
    <name type="synonym">Candida zemplinina</name>
    <dbReference type="NCBI Taxonomy" id="1247836"/>
    <lineage>
        <taxon>Eukaryota</taxon>
        <taxon>Fungi</taxon>
        <taxon>Dikarya</taxon>
        <taxon>Ascomycota</taxon>
        <taxon>Saccharomycotina</taxon>
        <taxon>Dipodascomycetes</taxon>
        <taxon>Dipodascales</taxon>
        <taxon>Trichomonascaceae</taxon>
        <taxon>Starmerella</taxon>
    </lineage>
</organism>
<name>A0AAV5RCT9_STABA</name>
<evidence type="ECO:0000313" key="9">
    <source>
        <dbReference type="Proteomes" id="UP001362899"/>
    </source>
</evidence>
<dbReference type="PANTHER" id="PTHR21493">
    <property type="entry name" value="CGI-141-RELATED/LIPASE CONTAINING PROTEIN"/>
    <property type="match status" value="1"/>
</dbReference>
<dbReference type="GO" id="GO:0005829">
    <property type="term" value="C:cytosol"/>
    <property type="evidence" value="ECO:0007669"/>
    <property type="project" value="GOC"/>
</dbReference>
<evidence type="ECO:0000256" key="1">
    <source>
        <dbReference type="ARBA" id="ARBA00004653"/>
    </source>
</evidence>
<reference evidence="8 9" key="1">
    <citation type="journal article" date="2023" name="Elife">
        <title>Identification of key yeast species and microbe-microbe interactions impacting larval growth of Drosophila in the wild.</title>
        <authorList>
            <person name="Mure A."/>
            <person name="Sugiura Y."/>
            <person name="Maeda R."/>
            <person name="Honda K."/>
            <person name="Sakurai N."/>
            <person name="Takahashi Y."/>
            <person name="Watada M."/>
            <person name="Katoh T."/>
            <person name="Gotoh A."/>
            <person name="Gotoh Y."/>
            <person name="Taniguchi I."/>
            <person name="Nakamura K."/>
            <person name="Hayashi T."/>
            <person name="Katayama T."/>
            <person name="Uemura T."/>
            <person name="Hattori Y."/>
        </authorList>
    </citation>
    <scope>NUCLEOTIDE SEQUENCE [LARGE SCALE GENOMIC DNA]</scope>
    <source>
        <strain evidence="8 9">SB-73</strain>
    </source>
</reference>
<dbReference type="PANTHER" id="PTHR21493:SF9">
    <property type="entry name" value="GOLGI TRANSPORT PROTEIN 1-RELATED"/>
    <property type="match status" value="1"/>
</dbReference>
<keyword evidence="9" id="KW-1185">Reference proteome</keyword>
<evidence type="ECO:0000256" key="4">
    <source>
        <dbReference type="ARBA" id="ARBA00023034"/>
    </source>
</evidence>
<dbReference type="Proteomes" id="UP001362899">
    <property type="component" value="Unassembled WGS sequence"/>
</dbReference>
<evidence type="ECO:0000256" key="2">
    <source>
        <dbReference type="ARBA" id="ARBA00022692"/>
    </source>
</evidence>